<comment type="caution">
    <text evidence="2">The sequence shown here is derived from an EMBL/GenBank/DDBJ whole genome shotgun (WGS) entry which is preliminary data.</text>
</comment>
<dbReference type="EMBL" id="JAOWKW010000014">
    <property type="protein sequence ID" value="MCV2880135.1"/>
    <property type="molecule type" value="Genomic_DNA"/>
</dbReference>
<protein>
    <submittedName>
        <fullName evidence="2">HNH endonuclease</fullName>
    </submittedName>
</protein>
<keyword evidence="2" id="KW-0540">Nuclease</keyword>
<reference evidence="2 3" key="1">
    <citation type="submission" date="2022-10" db="EMBL/GenBank/DDBJ databases">
        <title>Sinirhodobacter sp. nov., isolated from ocean surface sediments.</title>
        <authorList>
            <person name="He W."/>
            <person name="Wang L."/>
            <person name="Zhang D.-F."/>
        </authorList>
    </citation>
    <scope>NUCLEOTIDE SEQUENCE [LARGE SCALE GENOMIC DNA]</scope>
    <source>
        <strain evidence="2 3">WL0115</strain>
    </source>
</reference>
<feature type="domain" description="HNH" evidence="1">
    <location>
        <begin position="46"/>
        <end position="83"/>
    </location>
</feature>
<gene>
    <name evidence="2" type="ORF">OE699_14895</name>
</gene>
<dbReference type="InterPro" id="IPR002711">
    <property type="entry name" value="HNH"/>
</dbReference>
<keyword evidence="3" id="KW-1185">Reference proteome</keyword>
<keyword evidence="2" id="KW-0255">Endonuclease</keyword>
<dbReference type="CDD" id="cd00085">
    <property type="entry name" value="HNHc"/>
    <property type="match status" value="1"/>
</dbReference>
<dbReference type="Proteomes" id="UP001526166">
    <property type="component" value="Unassembled WGS sequence"/>
</dbReference>
<evidence type="ECO:0000313" key="2">
    <source>
        <dbReference type="EMBL" id="MCV2880135.1"/>
    </source>
</evidence>
<accession>A0ABT3A2I9</accession>
<organism evidence="2 3">
    <name type="scientific">Sedimentimonas flavescens</name>
    <dbReference type="NCBI Taxonomy" id="2851012"/>
    <lineage>
        <taxon>Bacteria</taxon>
        <taxon>Pseudomonadati</taxon>
        <taxon>Pseudomonadota</taxon>
        <taxon>Alphaproteobacteria</taxon>
        <taxon>Rhodobacterales</taxon>
        <taxon>Rhodobacter group</taxon>
        <taxon>Sedimentimonas</taxon>
    </lineage>
</organism>
<sequence>MGKLSNIRRTKMLAQGGRCYYCDLPMWDPELNIPVPEICQAPAMRKYLLCTAEHLYPRSDGGIDAPANIVAACWYCNTRRHHRKEPLSPDAHRARVRERMANGKWLAAQLKDISNAVAPGSGARRL</sequence>
<dbReference type="RefSeq" id="WP_263848501.1">
    <property type="nucleotide sequence ID" value="NZ_JAOWKW010000014.1"/>
</dbReference>
<dbReference type="Gene3D" id="1.10.30.50">
    <property type="match status" value="1"/>
</dbReference>
<evidence type="ECO:0000259" key="1">
    <source>
        <dbReference type="Pfam" id="PF01844"/>
    </source>
</evidence>
<evidence type="ECO:0000313" key="3">
    <source>
        <dbReference type="Proteomes" id="UP001526166"/>
    </source>
</evidence>
<keyword evidence="2" id="KW-0378">Hydrolase</keyword>
<dbReference type="GO" id="GO:0004519">
    <property type="term" value="F:endonuclease activity"/>
    <property type="evidence" value="ECO:0007669"/>
    <property type="project" value="UniProtKB-KW"/>
</dbReference>
<name>A0ABT3A2I9_9RHOB</name>
<dbReference type="InterPro" id="IPR003615">
    <property type="entry name" value="HNH_nuc"/>
</dbReference>
<proteinExistence type="predicted"/>
<dbReference type="Pfam" id="PF01844">
    <property type="entry name" value="HNH"/>
    <property type="match status" value="1"/>
</dbReference>